<dbReference type="InterPro" id="IPR002797">
    <property type="entry name" value="Polysacc_synth"/>
</dbReference>
<proteinExistence type="predicted"/>
<dbReference type="AlphaFoldDB" id="A0A1F5ZUY9"/>
<feature type="transmembrane region" description="Helical" evidence="6">
    <location>
        <begin position="379"/>
        <end position="396"/>
    </location>
</feature>
<gene>
    <name evidence="7" type="ORF">A3D77_02450</name>
</gene>
<evidence type="ECO:0000313" key="8">
    <source>
        <dbReference type="Proteomes" id="UP000176923"/>
    </source>
</evidence>
<evidence type="ECO:0000256" key="5">
    <source>
        <dbReference type="ARBA" id="ARBA00023136"/>
    </source>
</evidence>
<dbReference type="STRING" id="1798382.A3D77_02450"/>
<sequence length="431" mass="47625">MNMYQKTSSLIRKLLLSKTARNTYLVFMGNMISAVFAFIFTVVLYRVISLSDFGYYSAIFSLFILVCDVSDVGIGASLARFLPSLKNNRDRFNTFIKTSFLYQSGIVLVLCFLILILSNFLAGNFFHNPSLTPLVRVITVGIFGLTILNFFSYILSAEERFVGASVLSALSSILRLIFLILIILLSFVNLTSVIWTQIASMILTAFVALAFIGTRFLKSSPSSKDFGELLKFSKFLGIARSLTAVSSRLDTLMLIAFTNSVETGIYATASRVISIYPLLAGSFTSVIAPRISGIATKNEFKDYLLKIILATLGLIVTILVLIVIANPFITILFGEKAKDSVGVFQLLLVSQIFFTASIPAVAVAIYYVKKPQILTINSVLQLIIVIVGNLIFIPRYGRMGPALSLILAFAATVFLTSYLSIYSLRRHHHEK</sequence>
<name>A0A1F5ZUY9_9BACT</name>
<feature type="transmembrane region" description="Helical" evidence="6">
    <location>
        <begin position="54"/>
        <end position="79"/>
    </location>
</feature>
<evidence type="ECO:0000256" key="2">
    <source>
        <dbReference type="ARBA" id="ARBA00022475"/>
    </source>
</evidence>
<evidence type="ECO:0000256" key="4">
    <source>
        <dbReference type="ARBA" id="ARBA00022989"/>
    </source>
</evidence>
<keyword evidence="4 6" id="KW-1133">Transmembrane helix</keyword>
<feature type="transmembrane region" description="Helical" evidence="6">
    <location>
        <begin position="303"/>
        <end position="324"/>
    </location>
</feature>
<evidence type="ECO:0000256" key="6">
    <source>
        <dbReference type="SAM" id="Phobius"/>
    </source>
</evidence>
<feature type="transmembrane region" description="Helical" evidence="6">
    <location>
        <begin position="134"/>
        <end position="155"/>
    </location>
</feature>
<protein>
    <submittedName>
        <fullName evidence="7">Uncharacterized protein</fullName>
    </submittedName>
</protein>
<keyword evidence="5 6" id="KW-0472">Membrane</keyword>
<evidence type="ECO:0000256" key="1">
    <source>
        <dbReference type="ARBA" id="ARBA00004651"/>
    </source>
</evidence>
<keyword evidence="3 6" id="KW-0812">Transmembrane</keyword>
<feature type="transmembrane region" description="Helical" evidence="6">
    <location>
        <begin position="269"/>
        <end position="291"/>
    </location>
</feature>
<accession>A0A1F5ZUY9</accession>
<comment type="caution">
    <text evidence="7">The sequence shown here is derived from an EMBL/GenBank/DDBJ whole genome shotgun (WGS) entry which is preliminary data.</text>
</comment>
<dbReference type="PANTHER" id="PTHR30250:SF11">
    <property type="entry name" value="O-ANTIGEN TRANSPORTER-RELATED"/>
    <property type="match status" value="1"/>
</dbReference>
<feature type="transmembrane region" description="Helical" evidence="6">
    <location>
        <begin position="344"/>
        <end position="367"/>
    </location>
</feature>
<dbReference type="Pfam" id="PF01943">
    <property type="entry name" value="Polysacc_synt"/>
    <property type="match status" value="1"/>
</dbReference>
<dbReference type="InterPro" id="IPR050833">
    <property type="entry name" value="Poly_Biosynth_Transport"/>
</dbReference>
<dbReference type="GO" id="GO:0005886">
    <property type="term" value="C:plasma membrane"/>
    <property type="evidence" value="ECO:0007669"/>
    <property type="project" value="UniProtKB-SubCell"/>
</dbReference>
<dbReference type="Proteomes" id="UP000176923">
    <property type="component" value="Unassembled WGS sequence"/>
</dbReference>
<evidence type="ECO:0000313" key="7">
    <source>
        <dbReference type="EMBL" id="OGG16296.1"/>
    </source>
</evidence>
<dbReference type="PANTHER" id="PTHR30250">
    <property type="entry name" value="PST FAMILY PREDICTED COLANIC ACID TRANSPORTER"/>
    <property type="match status" value="1"/>
</dbReference>
<feature type="transmembrane region" description="Helical" evidence="6">
    <location>
        <begin position="167"/>
        <end position="188"/>
    </location>
</feature>
<feature type="transmembrane region" description="Helical" evidence="6">
    <location>
        <begin position="100"/>
        <end position="122"/>
    </location>
</feature>
<dbReference type="EMBL" id="MFJL01000014">
    <property type="protein sequence ID" value="OGG16296.1"/>
    <property type="molecule type" value="Genomic_DNA"/>
</dbReference>
<feature type="transmembrane region" description="Helical" evidence="6">
    <location>
        <begin position="21"/>
        <end position="48"/>
    </location>
</feature>
<evidence type="ECO:0000256" key="3">
    <source>
        <dbReference type="ARBA" id="ARBA00022692"/>
    </source>
</evidence>
<keyword evidence="2" id="KW-1003">Cell membrane</keyword>
<reference evidence="7 8" key="1">
    <citation type="journal article" date="2016" name="Nat. Commun.">
        <title>Thousands of microbial genomes shed light on interconnected biogeochemical processes in an aquifer system.</title>
        <authorList>
            <person name="Anantharaman K."/>
            <person name="Brown C.T."/>
            <person name="Hug L.A."/>
            <person name="Sharon I."/>
            <person name="Castelle C.J."/>
            <person name="Probst A.J."/>
            <person name="Thomas B.C."/>
            <person name="Singh A."/>
            <person name="Wilkins M.J."/>
            <person name="Karaoz U."/>
            <person name="Brodie E.L."/>
            <person name="Williams K.H."/>
            <person name="Hubbard S.S."/>
            <person name="Banfield J.F."/>
        </authorList>
    </citation>
    <scope>NUCLEOTIDE SEQUENCE [LARGE SCALE GENOMIC DNA]</scope>
</reference>
<feature type="transmembrane region" description="Helical" evidence="6">
    <location>
        <begin position="238"/>
        <end position="257"/>
    </location>
</feature>
<feature type="transmembrane region" description="Helical" evidence="6">
    <location>
        <begin position="194"/>
        <end position="217"/>
    </location>
</feature>
<feature type="transmembrane region" description="Helical" evidence="6">
    <location>
        <begin position="402"/>
        <end position="424"/>
    </location>
</feature>
<comment type="subcellular location">
    <subcellularLocation>
        <location evidence="1">Cell membrane</location>
        <topology evidence="1">Multi-pass membrane protein</topology>
    </subcellularLocation>
</comment>
<organism evidence="7 8">
    <name type="scientific">Candidatus Gottesmanbacteria bacterium RIFCSPHIGHO2_02_FULL_39_11</name>
    <dbReference type="NCBI Taxonomy" id="1798382"/>
    <lineage>
        <taxon>Bacteria</taxon>
        <taxon>Candidatus Gottesmaniibacteriota</taxon>
    </lineage>
</organism>